<dbReference type="AlphaFoldDB" id="C5FCG2"/>
<dbReference type="RefSeq" id="XP_002850190.1">
    <property type="nucleotide sequence ID" value="XM_002850144.1"/>
</dbReference>
<keyword evidence="2" id="KW-1133">Transmembrane helix</keyword>
<dbReference type="EMBL" id="DS995701">
    <property type="protein sequence ID" value="EEQ27406.1"/>
    <property type="molecule type" value="Genomic_DNA"/>
</dbReference>
<name>C5FCG2_ARTOC</name>
<dbReference type="VEuPathDB" id="FungiDB:MCYG_00294"/>
<evidence type="ECO:0000256" key="1">
    <source>
        <dbReference type="SAM" id="MobiDB-lite"/>
    </source>
</evidence>
<dbReference type="Proteomes" id="UP000002035">
    <property type="component" value="Unassembled WGS sequence"/>
</dbReference>
<evidence type="ECO:0000313" key="4">
    <source>
        <dbReference type="Proteomes" id="UP000002035"/>
    </source>
</evidence>
<dbReference type="GeneID" id="9225251"/>
<protein>
    <submittedName>
        <fullName evidence="3">Uncharacterized protein</fullName>
    </submittedName>
</protein>
<dbReference type="HOGENOM" id="CLU_2305413_0_0_1"/>
<sequence>MIRGVNDIMENGHCPCAIRHDTTRSSFILLRLCFGMRRSIDSRIPTENKDDTQVSVGAQVVISIIFITVSGVRGFMQKPSSLDDNAGQAKKKLGGIKQEI</sequence>
<accession>C5FCG2</accession>
<evidence type="ECO:0000313" key="3">
    <source>
        <dbReference type="EMBL" id="EEQ27406.1"/>
    </source>
</evidence>
<keyword evidence="2" id="KW-0472">Membrane</keyword>
<gene>
    <name evidence="3" type="ORF">MCYG_00294</name>
</gene>
<feature type="transmembrane region" description="Helical" evidence="2">
    <location>
        <begin position="56"/>
        <end position="76"/>
    </location>
</feature>
<feature type="region of interest" description="Disordered" evidence="1">
    <location>
        <begin position="80"/>
        <end position="100"/>
    </location>
</feature>
<reference evidence="4" key="1">
    <citation type="journal article" date="2012" name="MBio">
        <title>Comparative genome analysis of Trichophyton rubrum and related dermatophytes reveals candidate genes involved in infection.</title>
        <authorList>
            <person name="Martinez D.A."/>
            <person name="Oliver B.G."/>
            <person name="Graeser Y."/>
            <person name="Goldberg J.M."/>
            <person name="Li W."/>
            <person name="Martinez-Rossi N.M."/>
            <person name="Monod M."/>
            <person name="Shelest E."/>
            <person name="Barton R.C."/>
            <person name="Birch E."/>
            <person name="Brakhage A.A."/>
            <person name="Chen Z."/>
            <person name="Gurr S.J."/>
            <person name="Heiman D."/>
            <person name="Heitman J."/>
            <person name="Kosti I."/>
            <person name="Rossi A."/>
            <person name="Saif S."/>
            <person name="Samalova M."/>
            <person name="Saunders C.W."/>
            <person name="Shea T."/>
            <person name="Summerbell R.C."/>
            <person name="Xu J."/>
            <person name="Young S."/>
            <person name="Zeng Q."/>
            <person name="Birren B.W."/>
            <person name="Cuomo C.A."/>
            <person name="White T.C."/>
        </authorList>
    </citation>
    <scope>NUCLEOTIDE SEQUENCE [LARGE SCALE GENOMIC DNA]</scope>
    <source>
        <strain evidence="4">ATCC MYA-4605 / CBS 113480</strain>
    </source>
</reference>
<evidence type="ECO:0000256" key="2">
    <source>
        <dbReference type="SAM" id="Phobius"/>
    </source>
</evidence>
<keyword evidence="4" id="KW-1185">Reference proteome</keyword>
<proteinExistence type="predicted"/>
<keyword evidence="2" id="KW-0812">Transmembrane</keyword>
<organism evidence="3 4">
    <name type="scientific">Arthroderma otae (strain ATCC MYA-4605 / CBS 113480)</name>
    <name type="common">Microsporum canis</name>
    <dbReference type="NCBI Taxonomy" id="554155"/>
    <lineage>
        <taxon>Eukaryota</taxon>
        <taxon>Fungi</taxon>
        <taxon>Dikarya</taxon>
        <taxon>Ascomycota</taxon>
        <taxon>Pezizomycotina</taxon>
        <taxon>Eurotiomycetes</taxon>
        <taxon>Eurotiomycetidae</taxon>
        <taxon>Onygenales</taxon>
        <taxon>Arthrodermataceae</taxon>
        <taxon>Microsporum</taxon>
    </lineage>
</organism>